<gene>
    <name evidence="1" type="ORF">DPMN_123445</name>
</gene>
<reference evidence="1" key="1">
    <citation type="journal article" date="2019" name="bioRxiv">
        <title>The Genome of the Zebra Mussel, Dreissena polymorpha: A Resource for Invasive Species Research.</title>
        <authorList>
            <person name="McCartney M.A."/>
            <person name="Auch B."/>
            <person name="Kono T."/>
            <person name="Mallez S."/>
            <person name="Zhang Y."/>
            <person name="Obille A."/>
            <person name="Becker A."/>
            <person name="Abrahante J.E."/>
            <person name="Garbe J."/>
            <person name="Badalamenti J.P."/>
            <person name="Herman A."/>
            <person name="Mangelson H."/>
            <person name="Liachko I."/>
            <person name="Sullivan S."/>
            <person name="Sone E.D."/>
            <person name="Koren S."/>
            <person name="Silverstein K.A.T."/>
            <person name="Beckman K.B."/>
            <person name="Gohl D.M."/>
        </authorList>
    </citation>
    <scope>NUCLEOTIDE SEQUENCE</scope>
    <source>
        <strain evidence="1">Duluth1</strain>
        <tissue evidence="1">Whole animal</tissue>
    </source>
</reference>
<evidence type="ECO:0000313" key="2">
    <source>
        <dbReference type="Proteomes" id="UP000828390"/>
    </source>
</evidence>
<organism evidence="1 2">
    <name type="scientific">Dreissena polymorpha</name>
    <name type="common">Zebra mussel</name>
    <name type="synonym">Mytilus polymorpha</name>
    <dbReference type="NCBI Taxonomy" id="45954"/>
    <lineage>
        <taxon>Eukaryota</taxon>
        <taxon>Metazoa</taxon>
        <taxon>Spiralia</taxon>
        <taxon>Lophotrochozoa</taxon>
        <taxon>Mollusca</taxon>
        <taxon>Bivalvia</taxon>
        <taxon>Autobranchia</taxon>
        <taxon>Heteroconchia</taxon>
        <taxon>Euheterodonta</taxon>
        <taxon>Imparidentia</taxon>
        <taxon>Neoheterodontei</taxon>
        <taxon>Myida</taxon>
        <taxon>Dreissenoidea</taxon>
        <taxon>Dreissenidae</taxon>
        <taxon>Dreissena</taxon>
    </lineage>
</organism>
<reference evidence="1" key="2">
    <citation type="submission" date="2020-11" db="EMBL/GenBank/DDBJ databases">
        <authorList>
            <person name="McCartney M.A."/>
            <person name="Auch B."/>
            <person name="Kono T."/>
            <person name="Mallez S."/>
            <person name="Becker A."/>
            <person name="Gohl D.M."/>
            <person name="Silverstein K.A.T."/>
            <person name="Koren S."/>
            <person name="Bechman K.B."/>
            <person name="Herman A."/>
            <person name="Abrahante J.E."/>
            <person name="Garbe J."/>
        </authorList>
    </citation>
    <scope>NUCLEOTIDE SEQUENCE</scope>
    <source>
        <strain evidence="1">Duluth1</strain>
        <tissue evidence="1">Whole animal</tissue>
    </source>
</reference>
<sequence length="54" mass="5796">MTMAPARSYFTVLDDSNSRTNSNLAGENVTVPNLRIGEKMCGGQVSSVVRAFAM</sequence>
<protein>
    <submittedName>
        <fullName evidence="1">Uncharacterized protein</fullName>
    </submittedName>
</protein>
<dbReference type="Proteomes" id="UP000828390">
    <property type="component" value="Unassembled WGS sequence"/>
</dbReference>
<name>A0A9D4GRL0_DREPO</name>
<dbReference type="EMBL" id="JAIWYP010000005">
    <property type="protein sequence ID" value="KAH3821678.1"/>
    <property type="molecule type" value="Genomic_DNA"/>
</dbReference>
<evidence type="ECO:0000313" key="1">
    <source>
        <dbReference type="EMBL" id="KAH3821678.1"/>
    </source>
</evidence>
<proteinExistence type="predicted"/>
<keyword evidence="2" id="KW-1185">Reference proteome</keyword>
<dbReference type="AlphaFoldDB" id="A0A9D4GRL0"/>
<comment type="caution">
    <text evidence="1">The sequence shown here is derived from an EMBL/GenBank/DDBJ whole genome shotgun (WGS) entry which is preliminary data.</text>
</comment>
<accession>A0A9D4GRL0</accession>